<keyword evidence="5" id="KW-0238">DNA-binding</keyword>
<evidence type="ECO:0000256" key="4">
    <source>
        <dbReference type="ARBA" id="ARBA00023015"/>
    </source>
</evidence>
<keyword evidence="7" id="KW-0539">Nucleus</keyword>
<dbReference type="AlphaFoldDB" id="A0AAV2CJ34"/>
<evidence type="ECO:0000313" key="11">
    <source>
        <dbReference type="EMBL" id="CAL1356328.1"/>
    </source>
</evidence>
<evidence type="ECO:0000256" key="1">
    <source>
        <dbReference type="ARBA" id="ARBA00004123"/>
    </source>
</evidence>
<feature type="coiled-coil region" evidence="8">
    <location>
        <begin position="189"/>
        <end position="216"/>
    </location>
</feature>
<feature type="compositionally biased region" description="Polar residues" evidence="9">
    <location>
        <begin position="915"/>
        <end position="924"/>
    </location>
</feature>
<feature type="compositionally biased region" description="Low complexity" evidence="9">
    <location>
        <begin position="1007"/>
        <end position="1016"/>
    </location>
</feature>
<dbReference type="InterPro" id="IPR006936">
    <property type="entry name" value="ALOG_dom"/>
</dbReference>
<dbReference type="PROSITE" id="PS51697">
    <property type="entry name" value="ALOG"/>
    <property type="match status" value="1"/>
</dbReference>
<feature type="region of interest" description="Disordered" evidence="9">
    <location>
        <begin position="243"/>
        <end position="276"/>
    </location>
</feature>
<dbReference type="GO" id="GO:0003677">
    <property type="term" value="F:DNA binding"/>
    <property type="evidence" value="ECO:0007669"/>
    <property type="project" value="UniProtKB-KW"/>
</dbReference>
<keyword evidence="3" id="KW-0217">Developmental protein</keyword>
<evidence type="ECO:0000256" key="5">
    <source>
        <dbReference type="ARBA" id="ARBA00023125"/>
    </source>
</evidence>
<dbReference type="Proteomes" id="UP001497516">
    <property type="component" value="Chromosome 1"/>
</dbReference>
<comment type="subcellular location">
    <subcellularLocation>
        <location evidence="1">Nucleus</location>
    </subcellularLocation>
</comment>
<feature type="coiled-coil region" evidence="8">
    <location>
        <begin position="109"/>
        <end position="136"/>
    </location>
</feature>
<feature type="region of interest" description="Disordered" evidence="9">
    <location>
        <begin position="1140"/>
        <end position="1205"/>
    </location>
</feature>
<feature type="compositionally biased region" description="Pro residues" evidence="9">
    <location>
        <begin position="29"/>
        <end position="41"/>
    </location>
</feature>
<name>A0AAV2CJ34_9ROSI</name>
<dbReference type="EMBL" id="OZ034813">
    <property type="protein sequence ID" value="CAL1356328.1"/>
    <property type="molecule type" value="Genomic_DNA"/>
</dbReference>
<feature type="compositionally biased region" description="Polar residues" evidence="9">
    <location>
        <begin position="1156"/>
        <end position="1167"/>
    </location>
</feature>
<keyword evidence="4" id="KW-0805">Transcription regulation</keyword>
<feature type="region of interest" description="Disordered" evidence="9">
    <location>
        <begin position="998"/>
        <end position="1019"/>
    </location>
</feature>
<evidence type="ECO:0000259" key="10">
    <source>
        <dbReference type="PROSITE" id="PS51697"/>
    </source>
</evidence>
<keyword evidence="8" id="KW-0175">Coiled coil</keyword>
<comment type="similarity">
    <text evidence="2">Belongs to the plant homeotic and developmental regulators ALOG protein family.</text>
</comment>
<dbReference type="GO" id="GO:0009299">
    <property type="term" value="P:mRNA transcription"/>
    <property type="evidence" value="ECO:0007669"/>
    <property type="project" value="TreeGrafter"/>
</dbReference>
<dbReference type="PANTHER" id="PTHR31165:SF59">
    <property type="entry name" value="PROTEIN LIGHT-DEPENDENT SHORT HYPOCOTYLS 6"/>
    <property type="match status" value="1"/>
</dbReference>
<evidence type="ECO:0000256" key="2">
    <source>
        <dbReference type="ARBA" id="ARBA00010308"/>
    </source>
</evidence>
<keyword evidence="12" id="KW-1185">Reference proteome</keyword>
<reference evidence="11 12" key="1">
    <citation type="submission" date="2024-04" db="EMBL/GenBank/DDBJ databases">
        <authorList>
            <person name="Fracassetti M."/>
        </authorList>
    </citation>
    <scope>NUCLEOTIDE SEQUENCE [LARGE SCALE GENOMIC DNA]</scope>
</reference>
<feature type="compositionally biased region" description="Basic and acidic residues" evidence="9">
    <location>
        <begin position="967"/>
        <end position="979"/>
    </location>
</feature>
<dbReference type="GO" id="GO:0005634">
    <property type="term" value="C:nucleus"/>
    <property type="evidence" value="ECO:0007669"/>
    <property type="project" value="UniProtKB-SubCell"/>
</dbReference>
<evidence type="ECO:0000256" key="3">
    <source>
        <dbReference type="ARBA" id="ARBA00022473"/>
    </source>
</evidence>
<feature type="region of interest" description="Disordered" evidence="9">
    <location>
        <begin position="152"/>
        <end position="175"/>
    </location>
</feature>
<feature type="compositionally biased region" description="Basic and acidic residues" evidence="9">
    <location>
        <begin position="897"/>
        <end position="914"/>
    </location>
</feature>
<feature type="region of interest" description="Disordered" evidence="9">
    <location>
        <begin position="610"/>
        <end position="648"/>
    </location>
</feature>
<proteinExistence type="inferred from homology"/>
<feature type="compositionally biased region" description="Basic and acidic residues" evidence="9">
    <location>
        <begin position="946"/>
        <end position="959"/>
    </location>
</feature>
<evidence type="ECO:0000256" key="8">
    <source>
        <dbReference type="SAM" id="Coils"/>
    </source>
</evidence>
<dbReference type="Pfam" id="PF04852">
    <property type="entry name" value="ALOG_dom"/>
    <property type="match status" value="1"/>
</dbReference>
<feature type="compositionally biased region" description="Polar residues" evidence="9">
    <location>
        <begin position="933"/>
        <end position="945"/>
    </location>
</feature>
<keyword evidence="6" id="KW-0804">Transcription</keyword>
<protein>
    <recommendedName>
        <fullName evidence="10">ALOG domain-containing protein</fullName>
    </recommendedName>
</protein>
<dbReference type="PANTHER" id="PTHR31165">
    <property type="entry name" value="PROTEIN G1-LIKE2"/>
    <property type="match status" value="1"/>
</dbReference>
<gene>
    <name evidence="11" type="ORF">LTRI10_LOCUS4037</name>
</gene>
<evidence type="ECO:0000256" key="7">
    <source>
        <dbReference type="ARBA" id="ARBA00023242"/>
    </source>
</evidence>
<evidence type="ECO:0000256" key="6">
    <source>
        <dbReference type="ARBA" id="ARBA00023163"/>
    </source>
</evidence>
<sequence>MRVRIPINGGRRIPKRKKLDRLESAQPTRNPPPPIPLPPPVFTDRFVRSPPQPEGNRRSSRVRGRRHGRAAEAGPREGSGGGTAGHCRSMELDAREKEVAEALDLFKSRRDFEAEKESIERKLRELREREEELEMLGNYIEERRVRVRANEVEVEKKKKATKAKEKEIKRKSDDLKHREEEFGKRLGKLIVREKRIKKLESRVHDYEQRLSRLEMEGNKEPQVTLELQGMEFEIVQGFGDDFREKASGRKGKKRSKETEKEQKDESSSQQNEKGKEWFDAFSRGLVETGQKKRNGDAVDRIHEMECNDVIDLEKGHVNSADDGLLKEDNRAHEDKEMECNDVIDLDSLKPKKVMDRVQSSLEEQHKKRSADSVAELIKKISERNEDKWAECNAVINSIMTELSAQEKAATKASKKCSENLDSAQDQADIVPINGEVSIAATGSSIQENLGETVLLENQIQERNGKVDLQREQLHVPVEENEGLTEKESGSAQVVSSCDAPAEKSLVDSVADGLVKETSEGPIDKGPECNAVNKSASLNAEQPKKCIVDSFAEFITNSEENQDIDTERSSAVIKPSIVTECSANEKEPEPIKSSSTMLHLKEMQLYTARGSELGPAPATRSSSPQAAQPDPQEEMTETSSLENRIEDGNGELNLQREQLDLVVEESLEALGCAQERSDPTPDSQLQVKKEKLDELKKGRTTRIYQLQSLVNEQQECSVDTVAAELIRETSGGINDKRTICGSTVINPIIVTECSAKGKEPESISSKLNSLGKQFDEMYLDENQVQDGNVKQLHLQREKLDDVVVENPGGVQEKESLGYPDTRLVSGRQLLKRFELKRKQEQFTSLSDYTKFCFSSLNRIEEDVDSEKFLYWARSKPGKRMRKGQVDPGDLLASAGKNNGDKGTTENVKEKEKEPDSSITQSSLENPHSCKKQQLESTTLQYSTEAQKQSDGHLEPVDELNKSSNSDGPGDKVMEEKEPSLSDKCASATKPLLEEKHLDAGKDNGVQQTTATAPANAPFSKRYESQKKRDWGTFLFYYSKILKHPASSSVPLCTGADVIAYMKHMDQFGKTKVHIAGCANYGSQEKGTSCDCPLKQAWGSQDSLIGRLRAACEECGVDPKANPFASKEVRFYLKGMKEEQDKARGTSFMKKRKRKKPQVTTEAQSSEPSANLPEAGGVETASLPEAGGPAAAMDNSKAVDAVGSPTA</sequence>
<feature type="region of interest" description="Disordered" evidence="9">
    <location>
        <begin position="1"/>
        <end position="91"/>
    </location>
</feature>
<feature type="compositionally biased region" description="Basic and acidic residues" evidence="9">
    <location>
        <begin position="256"/>
        <end position="276"/>
    </location>
</feature>
<evidence type="ECO:0000313" key="12">
    <source>
        <dbReference type="Proteomes" id="UP001497516"/>
    </source>
</evidence>
<feature type="domain" description="ALOG" evidence="10">
    <location>
        <begin position="1020"/>
        <end position="1150"/>
    </location>
</feature>
<dbReference type="InterPro" id="IPR040222">
    <property type="entry name" value="ALOG"/>
</dbReference>
<evidence type="ECO:0000256" key="9">
    <source>
        <dbReference type="SAM" id="MobiDB-lite"/>
    </source>
</evidence>
<feature type="region of interest" description="Disordered" evidence="9">
    <location>
        <begin position="876"/>
        <end position="983"/>
    </location>
</feature>
<accession>A0AAV2CJ34</accession>
<organism evidence="11 12">
    <name type="scientific">Linum trigynum</name>
    <dbReference type="NCBI Taxonomy" id="586398"/>
    <lineage>
        <taxon>Eukaryota</taxon>
        <taxon>Viridiplantae</taxon>
        <taxon>Streptophyta</taxon>
        <taxon>Embryophyta</taxon>
        <taxon>Tracheophyta</taxon>
        <taxon>Spermatophyta</taxon>
        <taxon>Magnoliopsida</taxon>
        <taxon>eudicotyledons</taxon>
        <taxon>Gunneridae</taxon>
        <taxon>Pentapetalae</taxon>
        <taxon>rosids</taxon>
        <taxon>fabids</taxon>
        <taxon>Malpighiales</taxon>
        <taxon>Linaceae</taxon>
        <taxon>Linum</taxon>
    </lineage>
</organism>
<dbReference type="GO" id="GO:0009416">
    <property type="term" value="P:response to light stimulus"/>
    <property type="evidence" value="ECO:0007669"/>
    <property type="project" value="TreeGrafter"/>
</dbReference>
<feature type="compositionally biased region" description="Basic residues" evidence="9">
    <location>
        <begin position="58"/>
        <end position="68"/>
    </location>
</feature>